<dbReference type="PANTHER" id="PTHR31118">
    <property type="entry name" value="CYCLASE-LIKE PROTEIN 2"/>
    <property type="match status" value="1"/>
</dbReference>
<sequence length="269" mass="28607">MNPPASPALQPSNWSDALASGAVTVVDLTAPLSSSTPVLPLPEGMAPIPRFELEELARYDERGETSYQNGIHTGEHVGTHFDAPCHWVTGVEHGDVSQVPAERLVRPAVVIDRTAEAAQDPDYLLTVEDVRAWEREHGALPAGWLLYRTGWAARSLDQDLFLNADDRGPHTPGVTPECARWLAEETAIVGFGVETVGTDAGQAFGFDPAFPVHTYLLGAGKYGVTQLQNLDLLPQTGTLIVVAPLPIVGGSGSPARVLALVPGNVSEVN</sequence>
<proteinExistence type="predicted"/>
<keyword evidence="2" id="KW-1185">Reference proteome</keyword>
<evidence type="ECO:0000313" key="1">
    <source>
        <dbReference type="EMBL" id="GAA2214183.1"/>
    </source>
</evidence>
<reference evidence="2" key="1">
    <citation type="journal article" date="2019" name="Int. J. Syst. Evol. Microbiol.">
        <title>The Global Catalogue of Microorganisms (GCM) 10K type strain sequencing project: providing services to taxonomists for standard genome sequencing and annotation.</title>
        <authorList>
            <consortium name="The Broad Institute Genomics Platform"/>
            <consortium name="The Broad Institute Genome Sequencing Center for Infectious Disease"/>
            <person name="Wu L."/>
            <person name="Ma J."/>
        </authorList>
    </citation>
    <scope>NUCLEOTIDE SEQUENCE [LARGE SCALE GENOMIC DNA]</scope>
    <source>
        <strain evidence="2">JCM 16114</strain>
    </source>
</reference>
<comment type="caution">
    <text evidence="1">The sequence shown here is derived from an EMBL/GenBank/DDBJ whole genome shotgun (WGS) entry which is preliminary data.</text>
</comment>
<dbReference type="Proteomes" id="UP001499843">
    <property type="component" value="Unassembled WGS sequence"/>
</dbReference>
<accession>A0ABP5PRB4</accession>
<dbReference type="InterPro" id="IPR007325">
    <property type="entry name" value="KFase/CYL"/>
</dbReference>
<evidence type="ECO:0000313" key="2">
    <source>
        <dbReference type="Proteomes" id="UP001499843"/>
    </source>
</evidence>
<name>A0ABP5PRB4_9ACTN</name>
<protein>
    <submittedName>
        <fullName evidence="1">Cyclase family protein</fullName>
    </submittedName>
</protein>
<dbReference type="Pfam" id="PF04199">
    <property type="entry name" value="Cyclase"/>
    <property type="match status" value="1"/>
</dbReference>
<dbReference type="SUPFAM" id="SSF102198">
    <property type="entry name" value="Putative cyclase"/>
    <property type="match status" value="1"/>
</dbReference>
<dbReference type="InterPro" id="IPR037175">
    <property type="entry name" value="KFase_sf"/>
</dbReference>
<dbReference type="PANTHER" id="PTHR31118:SF12">
    <property type="entry name" value="CYCLASE-LIKE PROTEIN 2"/>
    <property type="match status" value="1"/>
</dbReference>
<dbReference type="RefSeq" id="WP_344491233.1">
    <property type="nucleotide sequence ID" value="NZ_BAAAQX010000039.1"/>
</dbReference>
<dbReference type="EMBL" id="BAAAQX010000039">
    <property type="protein sequence ID" value="GAA2214183.1"/>
    <property type="molecule type" value="Genomic_DNA"/>
</dbReference>
<gene>
    <name evidence="1" type="ORF">GCM10009850_096480</name>
</gene>
<dbReference type="Gene3D" id="3.50.30.50">
    <property type="entry name" value="Putative cyclase"/>
    <property type="match status" value="1"/>
</dbReference>
<organism evidence="1 2">
    <name type="scientific">Nonomuraea monospora</name>
    <dbReference type="NCBI Taxonomy" id="568818"/>
    <lineage>
        <taxon>Bacteria</taxon>
        <taxon>Bacillati</taxon>
        <taxon>Actinomycetota</taxon>
        <taxon>Actinomycetes</taxon>
        <taxon>Streptosporangiales</taxon>
        <taxon>Streptosporangiaceae</taxon>
        <taxon>Nonomuraea</taxon>
    </lineage>
</organism>